<feature type="transmembrane region" description="Helical" evidence="1">
    <location>
        <begin position="201"/>
        <end position="226"/>
    </location>
</feature>
<dbReference type="Proteomes" id="UP000198869">
    <property type="component" value="Unassembled WGS sequence"/>
</dbReference>
<protein>
    <recommendedName>
        <fullName evidence="4">Dolichyl-phosphate-mannose-protein mannosyltransferase</fullName>
    </recommendedName>
</protein>
<dbReference type="STRING" id="311334.SAMN05421846_103319"/>
<organism evidence="2 3">
    <name type="scientific">Chryseobacterium taeanense</name>
    <dbReference type="NCBI Taxonomy" id="311334"/>
    <lineage>
        <taxon>Bacteria</taxon>
        <taxon>Pseudomonadati</taxon>
        <taxon>Bacteroidota</taxon>
        <taxon>Flavobacteriia</taxon>
        <taxon>Flavobacteriales</taxon>
        <taxon>Weeksellaceae</taxon>
        <taxon>Chryseobacterium group</taxon>
        <taxon>Chryseobacterium</taxon>
    </lineage>
</organism>
<reference evidence="3" key="1">
    <citation type="submission" date="2016-10" db="EMBL/GenBank/DDBJ databases">
        <authorList>
            <person name="Varghese N."/>
            <person name="Submissions S."/>
        </authorList>
    </citation>
    <scope>NUCLEOTIDE SEQUENCE [LARGE SCALE GENOMIC DNA]</scope>
    <source>
        <strain evidence="3">DSM 17071</strain>
    </source>
</reference>
<feature type="transmembrane region" description="Helical" evidence="1">
    <location>
        <begin position="366"/>
        <end position="385"/>
    </location>
</feature>
<gene>
    <name evidence="2" type="ORF">SAMN05421846_103319</name>
</gene>
<evidence type="ECO:0000313" key="3">
    <source>
        <dbReference type="Proteomes" id="UP000198869"/>
    </source>
</evidence>
<dbReference type="AlphaFoldDB" id="A0A1G8HAC0"/>
<feature type="transmembrane region" description="Helical" evidence="1">
    <location>
        <begin position="256"/>
        <end position="275"/>
    </location>
</feature>
<feature type="transmembrane region" description="Helical" evidence="1">
    <location>
        <begin position="25"/>
        <end position="42"/>
    </location>
</feature>
<keyword evidence="1" id="KW-0812">Transmembrane</keyword>
<keyword evidence="1" id="KW-1133">Transmembrane helix</keyword>
<dbReference type="EMBL" id="FNDW01000003">
    <property type="protein sequence ID" value="SDI03586.1"/>
    <property type="molecule type" value="Genomic_DNA"/>
</dbReference>
<feature type="transmembrane region" description="Helical" evidence="1">
    <location>
        <begin position="340"/>
        <end position="360"/>
    </location>
</feature>
<accession>A0A1G8HAC0</accession>
<evidence type="ECO:0000313" key="2">
    <source>
        <dbReference type="EMBL" id="SDI03586.1"/>
    </source>
</evidence>
<sequence length="397" mass="46853">MWNFWQKPKIYNLNLNSFMKSKWKISFFFIIIIVVALSFWNYKNRVYDWDMPGYIGCLYTLKFPDSPDKVRTLTYTEIKKKAPEYEFRDILGILKPADKARQAFANNTQAFTEQLPYFQIKIGYNLAILLLYEVGFSSPDSVTLLSIFSYFISGIMIFFILKIIFPENYILAVILTVGLLLLPPMTYMSRVATPDMFIVQILLLFIIGLLKKWNSWVMFLVLFAITFTRPDYIPFTLTYLAAAGIYKYSQSKKTDFILLLQGILLLVLYFTIIKICHYPGWKHLFYDTFIHRRSFISAPPPNFGLNEYLHIIYIKIIYFKRITVVSVGLLCLTFYCSKDLWTRICSIMIFANIYIKFFFFPHSSGLRFFFPYILMLLFIALYALSKKYNGFKLRKIA</sequence>
<proteinExistence type="predicted"/>
<keyword evidence="3" id="KW-1185">Reference proteome</keyword>
<name>A0A1G8HAC0_9FLAO</name>
<keyword evidence="1" id="KW-0472">Membrane</keyword>
<evidence type="ECO:0008006" key="4">
    <source>
        <dbReference type="Google" id="ProtNLM"/>
    </source>
</evidence>
<evidence type="ECO:0000256" key="1">
    <source>
        <dbReference type="SAM" id="Phobius"/>
    </source>
</evidence>
<feature type="transmembrane region" description="Helical" evidence="1">
    <location>
        <begin position="311"/>
        <end position="333"/>
    </location>
</feature>
<feature type="transmembrane region" description="Helical" evidence="1">
    <location>
        <begin position="144"/>
        <end position="164"/>
    </location>
</feature>
<feature type="transmembrane region" description="Helical" evidence="1">
    <location>
        <begin position="170"/>
        <end position="189"/>
    </location>
</feature>